<evidence type="ECO:0008006" key="3">
    <source>
        <dbReference type="Google" id="ProtNLM"/>
    </source>
</evidence>
<evidence type="ECO:0000313" key="2">
    <source>
        <dbReference type="Proteomes" id="UP001160148"/>
    </source>
</evidence>
<evidence type="ECO:0000313" key="1">
    <source>
        <dbReference type="EMBL" id="CAI6353452.1"/>
    </source>
</evidence>
<dbReference type="InterPro" id="IPR036691">
    <property type="entry name" value="Endo/exonu/phosph_ase_sf"/>
</dbReference>
<dbReference type="EMBL" id="CARXXK010000002">
    <property type="protein sequence ID" value="CAI6353452.1"/>
    <property type="molecule type" value="Genomic_DNA"/>
</dbReference>
<name>A0AAV0WCB8_9HEMI</name>
<proteinExistence type="predicted"/>
<protein>
    <recommendedName>
        <fullName evidence="3">Endonuclease/exonuclease/phosphatase domain-containing protein</fullName>
    </recommendedName>
</protein>
<dbReference type="Gene3D" id="3.60.10.10">
    <property type="entry name" value="Endonuclease/exonuclease/phosphatase"/>
    <property type="match status" value="1"/>
</dbReference>
<keyword evidence="2" id="KW-1185">Reference proteome</keyword>
<gene>
    <name evidence="1" type="ORF">MEUPH1_LOCUS9572</name>
</gene>
<reference evidence="1 2" key="1">
    <citation type="submission" date="2023-01" db="EMBL/GenBank/DDBJ databases">
        <authorList>
            <person name="Whitehead M."/>
        </authorList>
    </citation>
    <scope>NUCLEOTIDE SEQUENCE [LARGE SCALE GENOMIC DNA]</scope>
</reference>
<dbReference type="Proteomes" id="UP001160148">
    <property type="component" value="Unassembled WGS sequence"/>
</dbReference>
<dbReference type="AlphaFoldDB" id="A0AAV0WCB8"/>
<organism evidence="1 2">
    <name type="scientific">Macrosiphum euphorbiae</name>
    <name type="common">potato aphid</name>
    <dbReference type="NCBI Taxonomy" id="13131"/>
    <lineage>
        <taxon>Eukaryota</taxon>
        <taxon>Metazoa</taxon>
        <taxon>Ecdysozoa</taxon>
        <taxon>Arthropoda</taxon>
        <taxon>Hexapoda</taxon>
        <taxon>Insecta</taxon>
        <taxon>Pterygota</taxon>
        <taxon>Neoptera</taxon>
        <taxon>Paraneoptera</taxon>
        <taxon>Hemiptera</taxon>
        <taxon>Sternorrhyncha</taxon>
        <taxon>Aphidomorpha</taxon>
        <taxon>Aphidoidea</taxon>
        <taxon>Aphididae</taxon>
        <taxon>Macrosiphini</taxon>
        <taxon>Macrosiphum</taxon>
    </lineage>
</organism>
<dbReference type="SUPFAM" id="SSF56219">
    <property type="entry name" value="DNase I-like"/>
    <property type="match status" value="1"/>
</dbReference>
<sequence length="81" mass="9099">MTTSPNVNYPLSIFSWNANGLRQHINELQHILSETNADIALIFETHFTQTPARKSTASMPTSHVTLMARLTQVPQFTSNQT</sequence>
<comment type="caution">
    <text evidence="1">The sequence shown here is derived from an EMBL/GenBank/DDBJ whole genome shotgun (WGS) entry which is preliminary data.</text>
</comment>
<accession>A0AAV0WCB8</accession>